<organism evidence="1 2">
    <name type="scientific">Faecalibacterium langellae</name>
    <dbReference type="NCBI Taxonomy" id="3435293"/>
    <lineage>
        <taxon>Bacteria</taxon>
        <taxon>Bacillati</taxon>
        <taxon>Bacillota</taxon>
        <taxon>Clostridia</taxon>
        <taxon>Eubacteriales</taxon>
        <taxon>Oscillospiraceae</taxon>
        <taxon>Faecalibacterium</taxon>
    </lineage>
</organism>
<dbReference type="Proteomes" id="UP000220959">
    <property type="component" value="Unassembled WGS sequence"/>
</dbReference>
<accession>A0ACC9CWV8</accession>
<evidence type="ECO:0000313" key="2">
    <source>
        <dbReference type="Proteomes" id="UP000220959"/>
    </source>
</evidence>
<comment type="caution">
    <text evidence="1">The sequence shown here is derived from an EMBL/GenBank/DDBJ whole genome shotgun (WGS) entry which is preliminary data.</text>
</comment>
<proteinExistence type="predicted"/>
<keyword evidence="2" id="KW-1185">Reference proteome</keyword>
<evidence type="ECO:0000313" key="1">
    <source>
        <dbReference type="EMBL" id="PDX60253.1"/>
    </source>
</evidence>
<name>A0ACC9CWV8_9FIRM</name>
<sequence>MKEYQESALGRETARKYADILDKSRPDSPESRRKHPRMSLQSRAKIFSPFAPLRGREIEEISGEDADPGA</sequence>
<protein>
    <submittedName>
        <fullName evidence="1">Uncharacterized protein</fullName>
    </submittedName>
</protein>
<gene>
    <name evidence="1" type="ORF">CGS49_09540</name>
</gene>
<dbReference type="EMBL" id="NMTR01000021">
    <property type="protein sequence ID" value="PDX60253.1"/>
    <property type="molecule type" value="Genomic_DNA"/>
</dbReference>
<reference evidence="1 2" key="1">
    <citation type="journal article" date="2017" name="Front. Microbiol.">
        <title>New Insights into the Diversity of the Genus Faecalibacterium.</title>
        <authorList>
            <person name="Benevides L."/>
            <person name="Burman S."/>
            <person name="Martin R."/>
            <person name="Robert V."/>
            <person name="Thomas M."/>
            <person name="Miquel S."/>
            <person name="Chain F."/>
            <person name="Sokol H."/>
            <person name="Bermudez-Humaran L.G."/>
            <person name="Morrison M."/>
            <person name="Langella P."/>
            <person name="Azevedo V.A."/>
            <person name="Chatel J.M."/>
            <person name="Soares S."/>
        </authorList>
    </citation>
    <scope>NUCLEOTIDE SEQUENCE [LARGE SCALE GENOMIC DNA]</scope>
    <source>
        <strain evidence="2">CNCM I-4541</strain>
    </source>
</reference>